<protein>
    <recommendedName>
        <fullName evidence="2">glutathione transferase</fullName>
        <ecNumber evidence="2">2.5.1.18</ecNumber>
    </recommendedName>
</protein>
<evidence type="ECO:0000256" key="3">
    <source>
        <dbReference type="ARBA" id="ARBA00038317"/>
    </source>
</evidence>
<name>O96096_ANTPE</name>
<dbReference type="GO" id="GO:0006749">
    <property type="term" value="P:glutathione metabolic process"/>
    <property type="evidence" value="ECO:0007669"/>
    <property type="project" value="TreeGrafter"/>
</dbReference>
<dbReference type="AlphaFoldDB" id="O96096"/>
<dbReference type="CDD" id="cd03192">
    <property type="entry name" value="GST_C_Sigma_like"/>
    <property type="match status" value="1"/>
</dbReference>
<dbReference type="PROSITE" id="PS50405">
    <property type="entry name" value="GST_CTER"/>
    <property type="match status" value="1"/>
</dbReference>
<comment type="similarity">
    <text evidence="3">Belongs to the GST superfamily. Sigma family.</text>
</comment>
<dbReference type="SUPFAM" id="SSF52833">
    <property type="entry name" value="Thioredoxin-like"/>
    <property type="match status" value="1"/>
</dbReference>
<dbReference type="Gene3D" id="1.20.1050.10">
    <property type="match status" value="1"/>
</dbReference>
<feature type="domain" description="GST N-terminal" evidence="5">
    <location>
        <begin position="3"/>
        <end position="81"/>
    </location>
</feature>
<dbReference type="InterPro" id="IPR036282">
    <property type="entry name" value="Glutathione-S-Trfase_C_sf"/>
</dbReference>
<dbReference type="FunFam" id="1.20.1050.10:FF:000030">
    <property type="entry name" value="Glutathione S-transferase S1"/>
    <property type="match status" value="1"/>
</dbReference>
<sequence>MAPVYKLKSYDYVGVAESIRYLFAYGGIQYENIVLKKDITIIEVQKIIPFGKLPVLAVNDTILFHPVPICWYVGKNVGLTSDIDIEEAELGAISAAIFDLGEKVFQWYLEEDKYKKEKLESELQEDILPKYLTDFEEIAQKKGGYFGGKKISWSDVCFAGVLVTVQGVWKKDVLQKQYPLLYQIYRDVHNIPAIKAYVSKNVATYKY</sequence>
<accession>O96096</accession>
<dbReference type="CDD" id="cd03039">
    <property type="entry name" value="GST_N_Sigma_like"/>
    <property type="match status" value="1"/>
</dbReference>
<comment type="catalytic activity">
    <reaction evidence="4">
        <text>RX + glutathione = an S-substituted glutathione + a halide anion + H(+)</text>
        <dbReference type="Rhea" id="RHEA:16437"/>
        <dbReference type="ChEBI" id="CHEBI:15378"/>
        <dbReference type="ChEBI" id="CHEBI:16042"/>
        <dbReference type="ChEBI" id="CHEBI:17792"/>
        <dbReference type="ChEBI" id="CHEBI:57925"/>
        <dbReference type="ChEBI" id="CHEBI:90779"/>
        <dbReference type="EC" id="2.5.1.18"/>
    </reaction>
</comment>
<dbReference type="SUPFAM" id="SSF47616">
    <property type="entry name" value="GST C-terminal domain-like"/>
    <property type="match status" value="1"/>
</dbReference>
<dbReference type="InterPro" id="IPR004046">
    <property type="entry name" value="GST_C"/>
</dbReference>
<dbReference type="InterPro" id="IPR040079">
    <property type="entry name" value="Glutathione_S-Trfase"/>
</dbReference>
<dbReference type="PROSITE" id="PS50404">
    <property type="entry name" value="GST_NTER"/>
    <property type="match status" value="1"/>
</dbReference>
<evidence type="ECO:0000313" key="7">
    <source>
        <dbReference type="EMBL" id="BAA36350.1"/>
    </source>
</evidence>
<dbReference type="InterPro" id="IPR050213">
    <property type="entry name" value="GST_superfamily"/>
</dbReference>
<dbReference type="InterPro" id="IPR036249">
    <property type="entry name" value="Thioredoxin-like_sf"/>
</dbReference>
<comment type="subunit">
    <text evidence="1">Homodimer.</text>
</comment>
<dbReference type="SFLD" id="SFLDS00019">
    <property type="entry name" value="Glutathione_Transferase_(cytos"/>
    <property type="match status" value="1"/>
</dbReference>
<dbReference type="PANTHER" id="PTHR11571:SF150">
    <property type="entry name" value="GLUTATHIONE S-TRANSFERASE"/>
    <property type="match status" value="1"/>
</dbReference>
<dbReference type="PANTHER" id="PTHR11571">
    <property type="entry name" value="GLUTATHIONE S-TRANSFERASE"/>
    <property type="match status" value="1"/>
</dbReference>
<dbReference type="InterPro" id="IPR004045">
    <property type="entry name" value="Glutathione_S-Trfase_N"/>
</dbReference>
<evidence type="ECO:0000256" key="2">
    <source>
        <dbReference type="ARBA" id="ARBA00012452"/>
    </source>
</evidence>
<feature type="domain" description="GST C-terminal" evidence="6">
    <location>
        <begin position="83"/>
        <end position="207"/>
    </location>
</feature>
<dbReference type="GO" id="GO:0004364">
    <property type="term" value="F:glutathione transferase activity"/>
    <property type="evidence" value="ECO:0007669"/>
    <property type="project" value="UniProtKB-EC"/>
</dbReference>
<dbReference type="InterPro" id="IPR010987">
    <property type="entry name" value="Glutathione-S-Trfase_C-like"/>
</dbReference>
<proteinExistence type="evidence at transcript level"/>
<evidence type="ECO:0000259" key="6">
    <source>
        <dbReference type="PROSITE" id="PS50405"/>
    </source>
</evidence>
<dbReference type="EC" id="2.5.1.18" evidence="2"/>
<dbReference type="EMBL" id="AB022011">
    <property type="protein sequence ID" value="BAA36350.1"/>
    <property type="molecule type" value="mRNA"/>
</dbReference>
<dbReference type="Pfam" id="PF14497">
    <property type="entry name" value="GST_C_3"/>
    <property type="match status" value="1"/>
</dbReference>
<evidence type="ECO:0000259" key="5">
    <source>
        <dbReference type="PROSITE" id="PS50404"/>
    </source>
</evidence>
<evidence type="ECO:0000256" key="1">
    <source>
        <dbReference type="ARBA" id="ARBA00011738"/>
    </source>
</evidence>
<reference evidence="7" key="1">
    <citation type="submission" date="1998-12" db="EMBL/GenBank/DDBJ databases">
        <title>Female-specifc fat body protein of the giant silkmoth, Antheraea pernyi.</title>
        <authorList>
            <person name="Kajiura Z."/>
        </authorList>
    </citation>
    <scope>NUCLEOTIDE SEQUENCE</scope>
    <source>
        <tissue evidence="7">Fat body</tissue>
    </source>
</reference>
<dbReference type="Gene3D" id="3.40.30.10">
    <property type="entry name" value="Glutaredoxin"/>
    <property type="match status" value="1"/>
</dbReference>
<organism evidence="7">
    <name type="scientific">Antheraea pernyi</name>
    <name type="common">Chinese oak silk moth</name>
    <name type="synonym">Bombyx pernyi</name>
    <dbReference type="NCBI Taxonomy" id="7119"/>
    <lineage>
        <taxon>Eukaryota</taxon>
        <taxon>Metazoa</taxon>
        <taxon>Ecdysozoa</taxon>
        <taxon>Arthropoda</taxon>
        <taxon>Hexapoda</taxon>
        <taxon>Insecta</taxon>
        <taxon>Pterygota</taxon>
        <taxon>Neoptera</taxon>
        <taxon>Endopterygota</taxon>
        <taxon>Lepidoptera</taxon>
        <taxon>Glossata</taxon>
        <taxon>Ditrysia</taxon>
        <taxon>Bombycoidea</taxon>
        <taxon>Saturniidae</taxon>
        <taxon>Saturniinae</taxon>
        <taxon>Saturniini</taxon>
        <taxon>Antheraea</taxon>
    </lineage>
</organism>
<evidence type="ECO:0000256" key="4">
    <source>
        <dbReference type="ARBA" id="ARBA00047960"/>
    </source>
</evidence>